<accession>A0A6J4PY22</accession>
<proteinExistence type="predicted"/>
<name>A0A6J4PY22_9CYAN</name>
<evidence type="ECO:0000313" key="1">
    <source>
        <dbReference type="EMBL" id="CAA9425229.1"/>
    </source>
</evidence>
<protein>
    <submittedName>
        <fullName evidence="1">Uncharacterized protein</fullName>
    </submittedName>
</protein>
<dbReference type="AlphaFoldDB" id="A0A6J4PY22"/>
<organism evidence="1">
    <name type="scientific">uncultured Leptolyngbya sp</name>
    <dbReference type="NCBI Taxonomy" id="332963"/>
    <lineage>
        <taxon>Bacteria</taxon>
        <taxon>Bacillati</taxon>
        <taxon>Cyanobacteriota</taxon>
        <taxon>Cyanophyceae</taxon>
        <taxon>Leptolyngbyales</taxon>
        <taxon>Leptolyngbyaceae</taxon>
        <taxon>Leptolyngbya group</taxon>
        <taxon>Leptolyngbya</taxon>
        <taxon>environmental samples</taxon>
    </lineage>
</organism>
<dbReference type="EMBL" id="CADCTY010002475">
    <property type="protein sequence ID" value="CAA9425229.1"/>
    <property type="molecule type" value="Genomic_DNA"/>
</dbReference>
<reference evidence="1" key="1">
    <citation type="submission" date="2020-02" db="EMBL/GenBank/DDBJ databases">
        <authorList>
            <person name="Meier V. D."/>
        </authorList>
    </citation>
    <scope>NUCLEOTIDE SEQUENCE</scope>
    <source>
        <strain evidence="1">AVDCRST_MAG94</strain>
    </source>
</reference>
<sequence>MQPLSLSRSERLDFLLLPALTLTRLVTKPLFALRAAQPLPRNV</sequence>
<gene>
    <name evidence="1" type="ORF">AVDCRST_MAG94-7241</name>
</gene>